<dbReference type="InterPro" id="IPR029016">
    <property type="entry name" value="GAF-like_dom_sf"/>
</dbReference>
<dbReference type="InterPro" id="IPR013655">
    <property type="entry name" value="PAS_fold_3"/>
</dbReference>
<dbReference type="PROSITE" id="PS50894">
    <property type="entry name" value="HPT"/>
    <property type="match status" value="1"/>
</dbReference>
<dbReference type="PROSITE" id="PS50109">
    <property type="entry name" value="HIS_KIN"/>
    <property type="match status" value="1"/>
</dbReference>
<evidence type="ECO:0000256" key="3">
    <source>
        <dbReference type="ARBA" id="ARBA00012438"/>
    </source>
</evidence>
<feature type="domain" description="Histidine kinase" evidence="16">
    <location>
        <begin position="800"/>
        <end position="1022"/>
    </location>
</feature>
<dbReference type="SMART" id="SM00388">
    <property type="entry name" value="HisKA"/>
    <property type="match status" value="1"/>
</dbReference>
<evidence type="ECO:0000259" key="16">
    <source>
        <dbReference type="PROSITE" id="PS50109"/>
    </source>
</evidence>
<keyword evidence="22" id="KW-1185">Reference proteome</keyword>
<keyword evidence="10" id="KW-0067">ATP-binding</keyword>
<dbReference type="PROSITE" id="PS50110">
    <property type="entry name" value="RESPONSE_REGULATORY"/>
    <property type="match status" value="2"/>
</dbReference>
<feature type="domain" description="PAS" evidence="18">
    <location>
        <begin position="528"/>
        <end position="581"/>
    </location>
</feature>
<dbReference type="InterPro" id="IPR008207">
    <property type="entry name" value="Sig_transdc_His_kin_Hpt_dom"/>
</dbReference>
<dbReference type="Pfam" id="PF01627">
    <property type="entry name" value="Hpt"/>
    <property type="match status" value="1"/>
</dbReference>
<dbReference type="Pfam" id="PF02518">
    <property type="entry name" value="HATPase_c"/>
    <property type="match status" value="1"/>
</dbReference>
<dbReference type="PANTHER" id="PTHR45339">
    <property type="entry name" value="HYBRID SIGNAL TRANSDUCTION HISTIDINE KINASE J"/>
    <property type="match status" value="1"/>
</dbReference>
<dbReference type="Pfam" id="PF08448">
    <property type="entry name" value="PAS_4"/>
    <property type="match status" value="1"/>
</dbReference>
<feature type="domain" description="Response regulatory" evidence="17">
    <location>
        <begin position="1040"/>
        <end position="1161"/>
    </location>
</feature>
<dbReference type="InterPro" id="IPR036890">
    <property type="entry name" value="HATPase_C_sf"/>
</dbReference>
<evidence type="ECO:0000256" key="8">
    <source>
        <dbReference type="ARBA" id="ARBA00022741"/>
    </source>
</evidence>
<dbReference type="EMBL" id="JBHTMN010000011">
    <property type="protein sequence ID" value="MFD1383690.1"/>
    <property type="molecule type" value="Genomic_DNA"/>
</dbReference>
<dbReference type="InterPro" id="IPR035965">
    <property type="entry name" value="PAS-like_dom_sf"/>
</dbReference>
<dbReference type="CDD" id="cd17546">
    <property type="entry name" value="REC_hyHK_CKI1_RcsC-like"/>
    <property type="match status" value="2"/>
</dbReference>
<dbReference type="EC" id="2.7.13.3" evidence="3"/>
<dbReference type="PANTHER" id="PTHR45339:SF1">
    <property type="entry name" value="HYBRID SIGNAL TRANSDUCTION HISTIDINE KINASE J"/>
    <property type="match status" value="1"/>
</dbReference>
<dbReference type="Gene3D" id="1.10.287.130">
    <property type="match status" value="1"/>
</dbReference>
<evidence type="ECO:0000256" key="12">
    <source>
        <dbReference type="ARBA" id="ARBA00023012"/>
    </source>
</evidence>
<evidence type="ECO:0000256" key="6">
    <source>
        <dbReference type="ARBA" id="ARBA00022679"/>
    </source>
</evidence>
<dbReference type="PROSITE" id="PS50112">
    <property type="entry name" value="PAS"/>
    <property type="match status" value="2"/>
</dbReference>
<dbReference type="InterPro" id="IPR036641">
    <property type="entry name" value="HPT_dom_sf"/>
</dbReference>
<dbReference type="InterPro" id="IPR003018">
    <property type="entry name" value="GAF"/>
</dbReference>
<name>A0ABW4B0F2_9GAMM</name>
<feature type="domain" description="HPt" evidence="20">
    <location>
        <begin position="1350"/>
        <end position="1448"/>
    </location>
</feature>
<dbReference type="PRINTS" id="PR00344">
    <property type="entry name" value="BCTRLSENSOR"/>
</dbReference>
<dbReference type="SUPFAM" id="SSF47384">
    <property type="entry name" value="Homodimeric domain of signal transducing histidine kinase"/>
    <property type="match status" value="1"/>
</dbReference>
<evidence type="ECO:0000313" key="21">
    <source>
        <dbReference type="EMBL" id="MFD1383690.1"/>
    </source>
</evidence>
<evidence type="ECO:0000256" key="1">
    <source>
        <dbReference type="ARBA" id="ARBA00000085"/>
    </source>
</evidence>
<keyword evidence="5 15" id="KW-0597">Phosphoprotein</keyword>
<evidence type="ECO:0000256" key="9">
    <source>
        <dbReference type="ARBA" id="ARBA00022777"/>
    </source>
</evidence>
<dbReference type="RefSeq" id="WP_377367197.1">
    <property type="nucleotide sequence ID" value="NZ_JBHTMN010000011.1"/>
</dbReference>
<dbReference type="PROSITE" id="PS50113">
    <property type="entry name" value="PAC"/>
    <property type="match status" value="2"/>
</dbReference>
<dbReference type="InterPro" id="IPR003594">
    <property type="entry name" value="HATPase_dom"/>
</dbReference>
<evidence type="ECO:0000256" key="13">
    <source>
        <dbReference type="ARBA" id="ARBA00023136"/>
    </source>
</evidence>
<evidence type="ECO:0000256" key="11">
    <source>
        <dbReference type="ARBA" id="ARBA00022989"/>
    </source>
</evidence>
<feature type="domain" description="PAC" evidence="19">
    <location>
        <begin position="730"/>
        <end position="782"/>
    </location>
</feature>
<dbReference type="Gene3D" id="3.40.50.2300">
    <property type="match status" value="2"/>
</dbReference>
<feature type="domain" description="PAS" evidence="18">
    <location>
        <begin position="398"/>
        <end position="470"/>
    </location>
</feature>
<dbReference type="Proteomes" id="UP001597059">
    <property type="component" value="Unassembled WGS sequence"/>
</dbReference>
<dbReference type="SMART" id="SM00065">
    <property type="entry name" value="GAF"/>
    <property type="match status" value="1"/>
</dbReference>
<dbReference type="InterPro" id="IPR003661">
    <property type="entry name" value="HisK_dim/P_dom"/>
</dbReference>
<dbReference type="Gene3D" id="3.30.565.10">
    <property type="entry name" value="Histidine kinase-like ATPase, C-terminal domain"/>
    <property type="match status" value="1"/>
</dbReference>
<reference evidence="22" key="1">
    <citation type="journal article" date="2019" name="Int. J. Syst. Evol. Microbiol.">
        <title>The Global Catalogue of Microorganisms (GCM) 10K type strain sequencing project: providing services to taxonomists for standard genome sequencing and annotation.</title>
        <authorList>
            <consortium name="The Broad Institute Genomics Platform"/>
            <consortium name="The Broad Institute Genome Sequencing Center for Infectious Disease"/>
            <person name="Wu L."/>
            <person name="Ma J."/>
        </authorList>
    </citation>
    <scope>NUCLEOTIDE SEQUENCE [LARGE SCALE GENOMIC DNA]</scope>
    <source>
        <strain evidence="22">JCM 30774</strain>
    </source>
</reference>
<dbReference type="Pfam" id="PF13426">
    <property type="entry name" value="PAS_9"/>
    <property type="match status" value="1"/>
</dbReference>
<keyword evidence="12" id="KW-0902">Two-component regulatory system</keyword>
<feature type="modified residue" description="4-aspartylphosphate" evidence="15">
    <location>
        <position position="1241"/>
    </location>
</feature>
<dbReference type="CDD" id="cd00082">
    <property type="entry name" value="HisKA"/>
    <property type="match status" value="1"/>
</dbReference>
<proteinExistence type="predicted"/>
<dbReference type="InterPro" id="IPR036097">
    <property type="entry name" value="HisK_dim/P_sf"/>
</dbReference>
<dbReference type="CDD" id="cd16922">
    <property type="entry name" value="HATPase_EvgS-ArcB-TorS-like"/>
    <property type="match status" value="1"/>
</dbReference>
<dbReference type="Gene3D" id="2.10.70.100">
    <property type="match status" value="1"/>
</dbReference>
<feature type="domain" description="Response regulatory" evidence="17">
    <location>
        <begin position="1192"/>
        <end position="1310"/>
    </location>
</feature>
<dbReference type="InterPro" id="IPR001789">
    <property type="entry name" value="Sig_transdc_resp-reg_receiver"/>
</dbReference>
<dbReference type="SUPFAM" id="SSF55781">
    <property type="entry name" value="GAF domain-like"/>
    <property type="match status" value="1"/>
</dbReference>
<dbReference type="InterPro" id="IPR000014">
    <property type="entry name" value="PAS"/>
</dbReference>
<dbReference type="InterPro" id="IPR013656">
    <property type="entry name" value="PAS_4"/>
</dbReference>
<dbReference type="SMART" id="SM00448">
    <property type="entry name" value="REC"/>
    <property type="match status" value="2"/>
</dbReference>
<keyword evidence="9" id="KW-0418">Kinase</keyword>
<accession>A0ABW4B0F2</accession>
<evidence type="ECO:0000256" key="7">
    <source>
        <dbReference type="ARBA" id="ARBA00022692"/>
    </source>
</evidence>
<feature type="modified residue" description="4-aspartylphosphate" evidence="15">
    <location>
        <position position="1094"/>
    </location>
</feature>
<feature type="domain" description="PAC" evidence="19">
    <location>
        <begin position="599"/>
        <end position="653"/>
    </location>
</feature>
<dbReference type="InterPro" id="IPR001610">
    <property type="entry name" value="PAC"/>
</dbReference>
<evidence type="ECO:0000259" key="17">
    <source>
        <dbReference type="PROSITE" id="PS50110"/>
    </source>
</evidence>
<evidence type="ECO:0000259" key="19">
    <source>
        <dbReference type="PROSITE" id="PS50113"/>
    </source>
</evidence>
<dbReference type="Gene3D" id="3.30.450.20">
    <property type="entry name" value="PAS domain"/>
    <property type="match status" value="4"/>
</dbReference>
<evidence type="ECO:0000256" key="2">
    <source>
        <dbReference type="ARBA" id="ARBA00004651"/>
    </source>
</evidence>
<gene>
    <name evidence="21" type="ORF">ACFQ45_09945</name>
</gene>
<keyword evidence="8" id="KW-0547">Nucleotide-binding</keyword>
<keyword evidence="11" id="KW-1133">Transmembrane helix</keyword>
<dbReference type="InterPro" id="IPR004358">
    <property type="entry name" value="Sig_transdc_His_kin-like_C"/>
</dbReference>
<feature type="modified residue" description="Phosphohistidine" evidence="14">
    <location>
        <position position="1390"/>
    </location>
</feature>
<dbReference type="Pfam" id="PF01590">
    <property type="entry name" value="GAF"/>
    <property type="match status" value="1"/>
</dbReference>
<dbReference type="Gene3D" id="3.30.450.40">
    <property type="match status" value="1"/>
</dbReference>
<evidence type="ECO:0000259" key="20">
    <source>
        <dbReference type="PROSITE" id="PS50894"/>
    </source>
</evidence>
<dbReference type="Gene3D" id="1.20.120.160">
    <property type="entry name" value="HPT domain"/>
    <property type="match status" value="1"/>
</dbReference>
<comment type="catalytic activity">
    <reaction evidence="1">
        <text>ATP + protein L-histidine = ADP + protein N-phospho-L-histidine.</text>
        <dbReference type="EC" id="2.7.13.3"/>
    </reaction>
</comment>
<comment type="subcellular location">
    <subcellularLocation>
        <location evidence="2">Cell membrane</location>
        <topology evidence="2">Multi-pass membrane protein</topology>
    </subcellularLocation>
</comment>
<protein>
    <recommendedName>
        <fullName evidence="3">histidine kinase</fullName>
        <ecNumber evidence="3">2.7.13.3</ecNumber>
    </recommendedName>
</protein>
<dbReference type="SMART" id="SM00387">
    <property type="entry name" value="HATPase_c"/>
    <property type="match status" value="1"/>
</dbReference>
<evidence type="ECO:0000256" key="10">
    <source>
        <dbReference type="ARBA" id="ARBA00022840"/>
    </source>
</evidence>
<evidence type="ECO:0000256" key="4">
    <source>
        <dbReference type="ARBA" id="ARBA00022475"/>
    </source>
</evidence>
<dbReference type="NCBIfam" id="TIGR00229">
    <property type="entry name" value="sensory_box"/>
    <property type="match status" value="2"/>
</dbReference>
<evidence type="ECO:0000256" key="5">
    <source>
        <dbReference type="ARBA" id="ARBA00022553"/>
    </source>
</evidence>
<keyword evidence="13" id="KW-0472">Membrane</keyword>
<keyword evidence="4" id="KW-1003">Cell membrane</keyword>
<dbReference type="SUPFAM" id="SSF52172">
    <property type="entry name" value="CheY-like"/>
    <property type="match status" value="2"/>
</dbReference>
<dbReference type="Pfam" id="PF00989">
    <property type="entry name" value="PAS"/>
    <property type="match status" value="1"/>
</dbReference>
<dbReference type="SMART" id="SM00091">
    <property type="entry name" value="PAS"/>
    <property type="match status" value="4"/>
</dbReference>
<dbReference type="SMART" id="SM00086">
    <property type="entry name" value="PAC"/>
    <property type="match status" value="3"/>
</dbReference>
<comment type="caution">
    <text evidence="21">The sequence shown here is derived from an EMBL/GenBank/DDBJ whole genome shotgun (WGS) entry which is preliminary data.</text>
</comment>
<sequence>MEQSTQPAFTDITWCGDFSLFTPDLAPLAKLSNAAGVQNWAIISADQTGLLVQAGDLQPHCSDSALQDLRWQLLPSLGWLGISKDSSEDTSQYFIQLLQSLIQGSAKSDSLAMREVLTMADSLPFLVSCIDVSFNYEFVNQLYVDLYNRPRESFYGLNVRDIIGDGQFQQVKPLLDRAAAGQHIDEQVVILVPQENGASYERFVDCVFTPRVQEGQVTGIYVCVHDQTFIKRTTLALQKLHSITASENLTFSRKIQEILELGCELFHLPFGIVSHVQGDDYQVEFCHSPNGEIEAGAHFHLGECYCVHTLERKDVTGFYHAGESEIATHPCYEQFKLEAYLGVSIHVGGEVWGTLNFSSPHARTKDFSEDEYELLKLFGQWVGAEYSREQDRQALLAAEEQHRLILASVHDGILGINEEDKITFANSAAVDMTGYQIEDLIGRPVCSLLRPQDRLMNAEPCVVSSAMASGSPITKEGVDFYDQLGRSFPVDFSYRPIPKELEQTGLSAVMTFQDVTEQQAYQVALTQQMELFRSLFMDAPEAIVVTDENRSIVMANPHTLSLFGYSEDQLVGRSPEFLYADKESFKEIGLAYSNPGSSERSEYRMLYRRADGSHFMAENVRSKILDKKGELRGFIIHARDISARLAIEADIEKARNRLSIATLSAGIGVWEMDVNTRALVWDEQMVAIYGIDVPIGEPFGFEAWAELVHPDDLVKMEAAANRSVETGMNLDTDFRINLPSGEQRYIKANAQVAYDEFGAPSYFLGVNYDITERYRTEAILKRAREEAIQASQAKSNFLATMSHEIRTPLNGVLGMAEVLASTELTDRQRYQMDVIRNSGENLLELINEILDFSKIEAGHLSLELADFDLEKLVFDLARLLVVKAEAKGVDLLVQYNLQGISAVHGDAYRIRQILTNLVGNAIKFTQEGEIVISVDGIVDSSSHVLDLAISVSDTGIGIPFHAQGNLFQAFTQADNSTTRRFGGTGLGLAITKQLVDLMGGDIILESEVGVGTTFTIGLSLGLSDQPLPQAAPDQGYAFERVLVVDDNDTNLSILEDQLKRCHINAEFENNALAAIELVLSAASQKRPYELIILDYLMPDMDGLQMSRQIRQQLPVSQWPKVLMISSAGALHSSDLREAGVQVCINKPTSVQELILGLKAVNTMEAAQITVTPDERRILEEPPVISNELAGLTVLVVEDMKANLAVAQGMLGQLGVAVEVAENGQLGVEKWLELSPDIILMDLHMPVMDGLTAIKIIRDMESGTGKRVPIFALTADIQPESMAQVEAAGGDGYISKPFKRKELLETISSKLFNEVSDHSVVEDDLSLTESGGKMVQTSVDESVLAGLEEVLGDQVNEIVAAFVHDAKNVFQSFHEIVSKEGEQVDLYRPAHSLKSVSANIGAFHLSELAGQLEKDAQAAENFDAKARIEEIWKEYERVCEHLRRLGKMI</sequence>
<dbReference type="SUPFAM" id="SSF55874">
    <property type="entry name" value="ATPase domain of HSP90 chaperone/DNA topoisomerase II/histidine kinase"/>
    <property type="match status" value="1"/>
</dbReference>
<dbReference type="Pfam" id="PF00072">
    <property type="entry name" value="Response_reg"/>
    <property type="match status" value="2"/>
</dbReference>
<dbReference type="SUPFAM" id="SSF55785">
    <property type="entry name" value="PYP-like sensor domain (PAS domain)"/>
    <property type="match status" value="4"/>
</dbReference>
<dbReference type="InterPro" id="IPR013767">
    <property type="entry name" value="PAS_fold"/>
</dbReference>
<evidence type="ECO:0000256" key="15">
    <source>
        <dbReference type="PROSITE-ProRule" id="PRU00169"/>
    </source>
</evidence>
<evidence type="ECO:0000259" key="18">
    <source>
        <dbReference type="PROSITE" id="PS50112"/>
    </source>
</evidence>
<keyword evidence="6" id="KW-0808">Transferase</keyword>
<dbReference type="InterPro" id="IPR005467">
    <property type="entry name" value="His_kinase_dom"/>
</dbReference>
<dbReference type="InterPro" id="IPR011006">
    <property type="entry name" value="CheY-like_superfamily"/>
</dbReference>
<dbReference type="CDD" id="cd00130">
    <property type="entry name" value="PAS"/>
    <property type="match status" value="3"/>
</dbReference>
<keyword evidence="7" id="KW-0812">Transmembrane</keyword>
<evidence type="ECO:0000313" key="22">
    <source>
        <dbReference type="Proteomes" id="UP001597059"/>
    </source>
</evidence>
<dbReference type="SUPFAM" id="SSF47226">
    <property type="entry name" value="Histidine-containing phosphotransfer domain, HPT domain"/>
    <property type="match status" value="1"/>
</dbReference>
<dbReference type="InterPro" id="IPR000700">
    <property type="entry name" value="PAS-assoc_C"/>
</dbReference>
<evidence type="ECO:0000256" key="14">
    <source>
        <dbReference type="PROSITE-ProRule" id="PRU00110"/>
    </source>
</evidence>
<organism evidence="21 22">
    <name type="scientific">Rhodanobacter aciditrophus</name>
    <dbReference type="NCBI Taxonomy" id="1623218"/>
    <lineage>
        <taxon>Bacteria</taxon>
        <taxon>Pseudomonadati</taxon>
        <taxon>Pseudomonadota</taxon>
        <taxon>Gammaproteobacteria</taxon>
        <taxon>Lysobacterales</taxon>
        <taxon>Rhodanobacteraceae</taxon>
        <taxon>Rhodanobacter</taxon>
    </lineage>
</organism>
<dbReference type="Pfam" id="PF08447">
    <property type="entry name" value="PAS_3"/>
    <property type="match status" value="1"/>
</dbReference>
<dbReference type="Pfam" id="PF00512">
    <property type="entry name" value="HisKA"/>
    <property type="match status" value="1"/>
</dbReference>